<feature type="transmembrane region" description="Helical" evidence="5">
    <location>
        <begin position="99"/>
        <end position="121"/>
    </location>
</feature>
<dbReference type="InterPro" id="IPR011701">
    <property type="entry name" value="MFS"/>
</dbReference>
<dbReference type="EMBL" id="RFAR01000022">
    <property type="protein sequence ID" value="RMC99809.1"/>
    <property type="molecule type" value="Genomic_DNA"/>
</dbReference>
<dbReference type="SUPFAM" id="SSF103473">
    <property type="entry name" value="MFS general substrate transporter"/>
    <property type="match status" value="1"/>
</dbReference>
<evidence type="ECO:0000313" key="8">
    <source>
        <dbReference type="Proteomes" id="UP000274139"/>
    </source>
</evidence>
<dbReference type="PROSITE" id="PS50850">
    <property type="entry name" value="MFS"/>
    <property type="match status" value="1"/>
</dbReference>
<evidence type="ECO:0000313" key="7">
    <source>
        <dbReference type="EMBL" id="RMC99809.1"/>
    </source>
</evidence>
<evidence type="ECO:0000256" key="5">
    <source>
        <dbReference type="SAM" id="Phobius"/>
    </source>
</evidence>
<dbReference type="PROSITE" id="PS00216">
    <property type="entry name" value="SUGAR_TRANSPORT_1"/>
    <property type="match status" value="1"/>
</dbReference>
<evidence type="ECO:0000256" key="2">
    <source>
        <dbReference type="ARBA" id="ARBA00022692"/>
    </source>
</evidence>
<keyword evidence="2 5" id="KW-0812">Transmembrane</keyword>
<evidence type="ECO:0000256" key="1">
    <source>
        <dbReference type="ARBA" id="ARBA00004141"/>
    </source>
</evidence>
<feature type="transmembrane region" description="Helical" evidence="5">
    <location>
        <begin position="44"/>
        <end position="68"/>
    </location>
</feature>
<dbReference type="InterPro" id="IPR020846">
    <property type="entry name" value="MFS_dom"/>
</dbReference>
<evidence type="ECO:0000256" key="4">
    <source>
        <dbReference type="ARBA" id="ARBA00023136"/>
    </source>
</evidence>
<feature type="transmembrane region" description="Helical" evidence="5">
    <location>
        <begin position="75"/>
        <end position="93"/>
    </location>
</feature>
<feature type="transmembrane region" description="Helical" evidence="5">
    <location>
        <begin position="133"/>
        <end position="156"/>
    </location>
</feature>
<dbReference type="GO" id="GO:0005886">
    <property type="term" value="C:plasma membrane"/>
    <property type="evidence" value="ECO:0007669"/>
    <property type="project" value="TreeGrafter"/>
</dbReference>
<dbReference type="InterPro" id="IPR036259">
    <property type="entry name" value="MFS_trans_sf"/>
</dbReference>
<dbReference type="InterPro" id="IPR005829">
    <property type="entry name" value="Sugar_transporter_CS"/>
</dbReference>
<feature type="transmembrane region" description="Helical" evidence="5">
    <location>
        <begin position="162"/>
        <end position="180"/>
    </location>
</feature>
<dbReference type="RefSeq" id="WP_103524018.1">
    <property type="nucleotide sequence ID" value="NZ_JAIZDC010000007.1"/>
</dbReference>
<sequence>MLPRSAWRDFTAVIFSVALLGLGLGSTMPLTALTLTARGFSPEVIGWTVAAGALGGVLATVAAPALALRLGRRNVMLGCLLLATLSVMPLQYLQSIPGWMLARFLFGAAMAPLFVLGESWINTLAGDHARGRIVAIYSTCFTACQVLGPLLTDLLARWPEQSFLLCGGLFLLGVPGIMLARPEQPASQQAAHPAPPAPGTPGKQSATSWLGIIRSAPAILLGTAFFASFDTVMLSFLPLVAMDAGMSQSRALASASILLAGDAALQFAIGWLADHFGRRRVQLLCGMLVCLLLPLLPWLMQLPGLWEVYLFVLGGCAGAIYTLSMVASGELFSGAALLRISGLISLSWNLSSSLGPAATGLVMQHAGGSWMVAVLWGMALLFVVSGWRQRTATQAVALH</sequence>
<dbReference type="PANTHER" id="PTHR23521">
    <property type="entry name" value="TRANSPORTER MFS SUPERFAMILY"/>
    <property type="match status" value="1"/>
</dbReference>
<dbReference type="Proteomes" id="UP000274139">
    <property type="component" value="Unassembled WGS sequence"/>
</dbReference>
<keyword evidence="3 5" id="KW-1133">Transmembrane helix</keyword>
<accession>A0A454JKJ3</accession>
<dbReference type="Gene3D" id="1.20.1250.20">
    <property type="entry name" value="MFS general substrate transporter like domains"/>
    <property type="match status" value="2"/>
</dbReference>
<protein>
    <submittedName>
        <fullName evidence="7">MFS transporter</fullName>
    </submittedName>
</protein>
<dbReference type="GO" id="GO:0022857">
    <property type="term" value="F:transmembrane transporter activity"/>
    <property type="evidence" value="ECO:0007669"/>
    <property type="project" value="InterPro"/>
</dbReference>
<name>A0A454JKJ3_9NEIS</name>
<reference evidence="7 8" key="1">
    <citation type="submission" date="2018-10" db="EMBL/GenBank/DDBJ databases">
        <title>Draft genome sequence of Aquitalea MWU14-2217 isolated from a wild cranberry bog in Provincetown, Massachusetts.</title>
        <authorList>
            <person name="Ebadzadsahrai G."/>
            <person name="Soby S."/>
        </authorList>
    </citation>
    <scope>NUCLEOTIDE SEQUENCE [LARGE SCALE GENOMIC DNA]</scope>
    <source>
        <strain evidence="7 8">MWU14-2217</strain>
    </source>
</reference>
<dbReference type="Pfam" id="PF07690">
    <property type="entry name" value="MFS_1"/>
    <property type="match status" value="1"/>
</dbReference>
<dbReference type="AlphaFoldDB" id="A0A454JKJ3"/>
<dbReference type="OrthoDB" id="9810614at2"/>
<feature type="transmembrane region" description="Helical" evidence="5">
    <location>
        <begin position="306"/>
        <end position="324"/>
    </location>
</feature>
<feature type="transmembrane region" description="Helical" evidence="5">
    <location>
        <begin position="281"/>
        <end position="300"/>
    </location>
</feature>
<keyword evidence="4 5" id="KW-0472">Membrane</keyword>
<organism evidence="7 8">
    <name type="scientific">Aquitalea palustris</name>
    <dbReference type="NCBI Taxonomy" id="2480983"/>
    <lineage>
        <taxon>Bacteria</taxon>
        <taxon>Pseudomonadati</taxon>
        <taxon>Pseudomonadota</taxon>
        <taxon>Betaproteobacteria</taxon>
        <taxon>Neisseriales</taxon>
        <taxon>Chromobacteriaceae</taxon>
        <taxon>Aquitalea</taxon>
    </lineage>
</organism>
<feature type="transmembrane region" description="Helical" evidence="5">
    <location>
        <begin position="251"/>
        <end position="269"/>
    </location>
</feature>
<evidence type="ECO:0000259" key="6">
    <source>
        <dbReference type="PROSITE" id="PS50850"/>
    </source>
</evidence>
<comment type="subcellular location">
    <subcellularLocation>
        <location evidence="1">Membrane</location>
        <topology evidence="1">Multi-pass membrane protein</topology>
    </subcellularLocation>
</comment>
<feature type="transmembrane region" description="Helical" evidence="5">
    <location>
        <begin position="370"/>
        <end position="387"/>
    </location>
</feature>
<gene>
    <name evidence="7" type="ORF">EAY64_06765</name>
</gene>
<feature type="transmembrane region" description="Helical" evidence="5">
    <location>
        <begin position="218"/>
        <end position="239"/>
    </location>
</feature>
<feature type="domain" description="Major facilitator superfamily (MFS) profile" evidence="6">
    <location>
        <begin position="9"/>
        <end position="391"/>
    </location>
</feature>
<dbReference type="PANTHER" id="PTHR23521:SF3">
    <property type="entry name" value="MFS TRANSPORTER"/>
    <property type="match status" value="1"/>
</dbReference>
<feature type="transmembrane region" description="Helical" evidence="5">
    <location>
        <begin position="331"/>
        <end position="350"/>
    </location>
</feature>
<keyword evidence="8" id="KW-1185">Reference proteome</keyword>
<proteinExistence type="predicted"/>
<comment type="caution">
    <text evidence="7">The sequence shown here is derived from an EMBL/GenBank/DDBJ whole genome shotgun (WGS) entry which is preliminary data.</text>
</comment>
<evidence type="ECO:0000256" key="3">
    <source>
        <dbReference type="ARBA" id="ARBA00022989"/>
    </source>
</evidence>